<evidence type="ECO:0000259" key="1">
    <source>
        <dbReference type="Pfam" id="PF21821"/>
    </source>
</evidence>
<gene>
    <name evidence="2" type="ORF">CSEC_p0075</name>
</gene>
<name>A0A090D3B1_9BACT</name>
<reference evidence="2" key="2">
    <citation type="submission" date="2014-09" db="EMBL/GenBank/DDBJ databases">
        <title>Criblamydia sequanensis harbors a mega-plasmid encoding arsenite resistance.</title>
        <authorList>
            <person name="Bertelli C."/>
            <person name="Goesmann A."/>
            <person name="Greub G."/>
        </authorList>
    </citation>
    <scope>NUCLEOTIDE SEQUENCE [LARGE SCALE GENOMIC DNA]</scope>
    <source>
        <strain evidence="2">CRIB-18</strain>
        <plasmid evidence="2">1</plasmid>
    </source>
</reference>
<dbReference type="RefSeq" id="WP_176454865.1">
    <property type="nucleotide sequence ID" value="NZ_LK031773.1"/>
</dbReference>
<keyword evidence="2" id="KW-0614">Plasmid</keyword>
<dbReference type="Pfam" id="PF21821">
    <property type="entry name" value="Dit_like"/>
    <property type="match status" value="1"/>
</dbReference>
<dbReference type="InterPro" id="IPR048494">
    <property type="entry name" value="Dit-like_N"/>
</dbReference>
<geneLocation type="plasmid" evidence="2">
    <name>1</name>
</geneLocation>
<feature type="domain" description="Dit-like phage tail protein N-terminal" evidence="1">
    <location>
        <begin position="21"/>
        <end position="137"/>
    </location>
</feature>
<proteinExistence type="predicted"/>
<dbReference type="AlphaFoldDB" id="A0A090D3B1"/>
<reference evidence="2" key="1">
    <citation type="submission" date="2013-12" db="EMBL/GenBank/DDBJ databases">
        <authorList>
            <person name="Li W."/>
            <person name="Chetelat R.T."/>
        </authorList>
    </citation>
    <scope>NUCLEOTIDE SEQUENCE</scope>
    <source>
        <strain evidence="2">CRIB-18</strain>
        <plasmid evidence="2">1</plasmid>
    </source>
</reference>
<evidence type="ECO:0000313" key="2">
    <source>
        <dbReference type="EMBL" id="CDR35346.1"/>
    </source>
</evidence>
<sequence>MVLSLLFGKKYPSPKVGSIDLDVTIREEHRFSSRVTNYPIEDGTIISDHIINEPDVLVLVGLVSDTPLSIFSPFNRSIDAFNRLIALHQSRQPVTVVTGLKVYQNMAITVLDVPRDIKTGQSLTFTIELQRLIIDTSVRLQLDQGNVFGGVQNKIPRDIVASNANYPLIQNDPVNSLKDQASSGINVGVQSLISVQPTILPNVLASKNLILGVV</sequence>
<organism evidence="2">
    <name type="scientific">Candidatus Criblamydia sequanensis CRIB-18</name>
    <dbReference type="NCBI Taxonomy" id="1437425"/>
    <lineage>
        <taxon>Bacteria</taxon>
        <taxon>Pseudomonadati</taxon>
        <taxon>Chlamydiota</taxon>
        <taxon>Chlamydiia</taxon>
        <taxon>Parachlamydiales</taxon>
        <taxon>Candidatus Criblamydiaceae</taxon>
        <taxon>Candidatus Criblamydia</taxon>
    </lineage>
</organism>
<protein>
    <recommendedName>
        <fullName evidence="1">Dit-like phage tail protein N-terminal domain-containing protein</fullName>
    </recommendedName>
</protein>
<dbReference type="EMBL" id="LK031773">
    <property type="protein sequence ID" value="CDR35346.1"/>
    <property type="molecule type" value="Genomic_DNA"/>
</dbReference>
<accession>A0A090D3B1</accession>